<organism evidence="3">
    <name type="scientific">viral metagenome</name>
    <dbReference type="NCBI Taxonomy" id="1070528"/>
    <lineage>
        <taxon>unclassified sequences</taxon>
        <taxon>metagenomes</taxon>
        <taxon>organismal metagenomes</taxon>
    </lineage>
</organism>
<keyword evidence="1" id="KW-0378">Hydrolase</keyword>
<evidence type="ECO:0000313" key="3">
    <source>
        <dbReference type="EMBL" id="QHT09722.1"/>
    </source>
</evidence>
<accession>A0A6C0CZX3</accession>
<dbReference type="InterPro" id="IPR000086">
    <property type="entry name" value="NUDIX_hydrolase_dom"/>
</dbReference>
<dbReference type="PANTHER" id="PTHR21340">
    <property type="entry name" value="DIADENOSINE 5,5-P1,P4-TETRAPHOSPHATE PYROPHOSPHOHYDROLASE MUTT"/>
    <property type="match status" value="1"/>
</dbReference>
<dbReference type="PROSITE" id="PS00893">
    <property type="entry name" value="NUDIX_BOX"/>
    <property type="match status" value="1"/>
</dbReference>
<protein>
    <recommendedName>
        <fullName evidence="2">Nudix hydrolase domain-containing protein</fullName>
    </recommendedName>
</protein>
<dbReference type="EMBL" id="MN739514">
    <property type="protein sequence ID" value="QHT09722.1"/>
    <property type="molecule type" value="Genomic_DNA"/>
</dbReference>
<dbReference type="AlphaFoldDB" id="A0A6C0CZX3"/>
<proteinExistence type="predicted"/>
<feature type="domain" description="Nudix hydrolase" evidence="2">
    <location>
        <begin position="45"/>
        <end position="167"/>
    </location>
</feature>
<evidence type="ECO:0000259" key="2">
    <source>
        <dbReference type="PROSITE" id="PS51462"/>
    </source>
</evidence>
<evidence type="ECO:0000256" key="1">
    <source>
        <dbReference type="ARBA" id="ARBA00022801"/>
    </source>
</evidence>
<dbReference type="GO" id="GO:0006754">
    <property type="term" value="P:ATP biosynthetic process"/>
    <property type="evidence" value="ECO:0007669"/>
    <property type="project" value="TreeGrafter"/>
</dbReference>
<dbReference type="Pfam" id="PF00293">
    <property type="entry name" value="NUDIX"/>
    <property type="match status" value="1"/>
</dbReference>
<dbReference type="PANTHER" id="PTHR21340:SF0">
    <property type="entry name" value="BIS(5'-NUCLEOSYL)-TETRAPHOSPHATASE [ASYMMETRICAL]"/>
    <property type="match status" value="1"/>
</dbReference>
<dbReference type="InterPro" id="IPR020084">
    <property type="entry name" value="NUDIX_hydrolase_CS"/>
</dbReference>
<dbReference type="GO" id="GO:0006167">
    <property type="term" value="P:AMP biosynthetic process"/>
    <property type="evidence" value="ECO:0007669"/>
    <property type="project" value="TreeGrafter"/>
</dbReference>
<dbReference type="Gene3D" id="3.90.79.10">
    <property type="entry name" value="Nucleoside Triphosphate Pyrophosphohydrolase"/>
    <property type="match status" value="1"/>
</dbReference>
<sequence length="181" mass="21232">MIFKYINNKYIIYLQMNKNKCDKGCCTILIKPYNNKINIDYTNKKRRYKAGIFIFDPQTEKVLLVQSKGNLWGPPKGGMQENETECMCAMRELREETGINIILEPNCRFTKIQNKAIYFYVERPECEIQIQDTVPDNDANAVTWITLSCLEHYITNGAIELTKHCIIAFSRFLNKNFENTY</sequence>
<dbReference type="GO" id="GO:0004081">
    <property type="term" value="F:bis(5'-nucleosyl)-tetraphosphatase (asymmetrical) activity"/>
    <property type="evidence" value="ECO:0007669"/>
    <property type="project" value="TreeGrafter"/>
</dbReference>
<name>A0A6C0CZX3_9ZZZZ</name>
<dbReference type="SUPFAM" id="SSF55811">
    <property type="entry name" value="Nudix"/>
    <property type="match status" value="1"/>
</dbReference>
<dbReference type="PROSITE" id="PS51462">
    <property type="entry name" value="NUDIX"/>
    <property type="match status" value="1"/>
</dbReference>
<reference evidence="3" key="1">
    <citation type="journal article" date="2020" name="Nature">
        <title>Giant virus diversity and host interactions through global metagenomics.</title>
        <authorList>
            <person name="Schulz F."/>
            <person name="Roux S."/>
            <person name="Paez-Espino D."/>
            <person name="Jungbluth S."/>
            <person name="Walsh D.A."/>
            <person name="Denef V.J."/>
            <person name="McMahon K.D."/>
            <person name="Konstantinidis K.T."/>
            <person name="Eloe-Fadrosh E.A."/>
            <person name="Kyrpides N.C."/>
            <person name="Woyke T."/>
        </authorList>
    </citation>
    <scope>NUCLEOTIDE SEQUENCE</scope>
    <source>
        <strain evidence="3">GVMAG-M-3300023174-102</strain>
    </source>
</reference>
<dbReference type="InterPro" id="IPR051325">
    <property type="entry name" value="Nudix_hydrolase_domain"/>
</dbReference>
<dbReference type="InterPro" id="IPR015797">
    <property type="entry name" value="NUDIX_hydrolase-like_dom_sf"/>
</dbReference>